<reference evidence="1" key="1">
    <citation type="submission" date="2022-05" db="EMBL/GenBank/DDBJ databases">
        <authorList>
            <person name="Jo J.-H."/>
            <person name="Im W.-T."/>
        </authorList>
    </citation>
    <scope>NUCLEOTIDE SEQUENCE</scope>
    <source>
        <strain evidence="1">RG327</strain>
    </source>
</reference>
<gene>
    <name evidence="1" type="ORF">LZ519_06670</name>
</gene>
<dbReference type="RefSeq" id="WP_249867922.1">
    <property type="nucleotide sequence ID" value="NZ_JAMGBC010000001.1"/>
</dbReference>
<name>A0ABT0RFI7_9SPHN</name>
<evidence type="ECO:0000313" key="2">
    <source>
        <dbReference type="Proteomes" id="UP001165343"/>
    </source>
</evidence>
<sequence length="521" mass="58021">MLEQSSSAIFDQGWGLNGFIAVANAVNLGCIDELCSAACEAVAVAAQHSPSVWLSCATSQQDVSRELVIELLEEDEAAHILAQEYLAGVSGILGHNSAPLTPSYFLEVLREWAEGDIELTAAWISIYRHTWRIERDYRLLGLTLLAPFCLLLLEPELDWRSLDLVFLDIADQARDGPVTLAGIASEYENLGVIASLDLLHFAALNHPKLITVPAEDLIVDQLYRAVPIAHLAKHILAKSKYVVFPQNSWRSTREVLQRKCEINREGLYGFFAHWGAEQQLALCILEELVSKIWSESIHCCNEVQGLPAPVEAAIVDCLKRESRVLSRGELMSLLHADRIDLDPLELGPGRILAYVPGPRFASSKTCLYVLSEWVQDAHHSRNRISATRVITPRRHKDVSFSEADCKAALARDPVYLALGATCTRRLARSIAIRLLNQPTEPYYLNKMAGTVERFLASEMEPLGGGLLVDERWHEILTTFEKPARQRSLVMKTLRSIASRYNDSDRQAAAATLLKDLSTTLH</sequence>
<dbReference type="Proteomes" id="UP001165343">
    <property type="component" value="Unassembled WGS sequence"/>
</dbReference>
<protein>
    <submittedName>
        <fullName evidence="1">Uncharacterized protein</fullName>
    </submittedName>
</protein>
<keyword evidence="2" id="KW-1185">Reference proteome</keyword>
<dbReference type="EMBL" id="JAMGBC010000001">
    <property type="protein sequence ID" value="MCL6678999.1"/>
    <property type="molecule type" value="Genomic_DNA"/>
</dbReference>
<comment type="caution">
    <text evidence="1">The sequence shown here is derived from an EMBL/GenBank/DDBJ whole genome shotgun (WGS) entry which is preliminary data.</text>
</comment>
<evidence type="ECO:0000313" key="1">
    <source>
        <dbReference type="EMBL" id="MCL6678999.1"/>
    </source>
</evidence>
<accession>A0ABT0RFI7</accession>
<proteinExistence type="predicted"/>
<organism evidence="1 2">
    <name type="scientific">Sphingomonas anseongensis</name>
    <dbReference type="NCBI Taxonomy" id="2908207"/>
    <lineage>
        <taxon>Bacteria</taxon>
        <taxon>Pseudomonadati</taxon>
        <taxon>Pseudomonadota</taxon>
        <taxon>Alphaproteobacteria</taxon>
        <taxon>Sphingomonadales</taxon>
        <taxon>Sphingomonadaceae</taxon>
        <taxon>Sphingomonas</taxon>
    </lineage>
</organism>